<proteinExistence type="predicted"/>
<gene>
    <name evidence="1" type="ORF">KTS45_09505</name>
</gene>
<name>A0A8J7Y555_9EURY</name>
<protein>
    <submittedName>
        <fullName evidence="1">Uncharacterized protein</fullName>
    </submittedName>
</protein>
<evidence type="ECO:0000313" key="2">
    <source>
        <dbReference type="Proteomes" id="UP000766550"/>
    </source>
</evidence>
<accession>A0A8J7Y555</accession>
<organism evidence="1 2">
    <name type="scientific">Haloarcula limicola</name>
    <dbReference type="NCBI Taxonomy" id="1429915"/>
    <lineage>
        <taxon>Archaea</taxon>
        <taxon>Methanobacteriati</taxon>
        <taxon>Methanobacteriota</taxon>
        <taxon>Stenosarchaea group</taxon>
        <taxon>Halobacteria</taxon>
        <taxon>Halobacteriales</taxon>
        <taxon>Haloarculaceae</taxon>
        <taxon>Haloarcula</taxon>
    </lineage>
</organism>
<reference evidence="1 2" key="1">
    <citation type="submission" date="2021-06" db="EMBL/GenBank/DDBJ databases">
        <title>New haloarchaea isolates fom saline soil.</title>
        <authorList>
            <person name="Duran-Viseras A."/>
            <person name="Sanchez-Porro C.S."/>
            <person name="Ventosa A."/>
        </authorList>
    </citation>
    <scope>NUCLEOTIDE SEQUENCE [LARGE SCALE GENOMIC DNA]</scope>
    <source>
        <strain evidence="1 2">JCM 183640</strain>
    </source>
</reference>
<dbReference type="Proteomes" id="UP000766550">
    <property type="component" value="Unassembled WGS sequence"/>
</dbReference>
<comment type="caution">
    <text evidence="1">The sequence shown here is derived from an EMBL/GenBank/DDBJ whole genome shotgun (WGS) entry which is preliminary data.</text>
</comment>
<evidence type="ECO:0000313" key="1">
    <source>
        <dbReference type="EMBL" id="MBV0924437.1"/>
    </source>
</evidence>
<sequence>MRGVGIADVLSSAPHAVTVFSAFGIRLDGLYSSPQQSMHARVTVATRD</sequence>
<dbReference type="EMBL" id="JAHQXF010000001">
    <property type="protein sequence ID" value="MBV0924437.1"/>
    <property type="molecule type" value="Genomic_DNA"/>
</dbReference>
<dbReference type="RefSeq" id="WP_162317488.1">
    <property type="nucleotide sequence ID" value="NZ_JAHQXF010000001.1"/>
</dbReference>
<keyword evidence="2" id="KW-1185">Reference proteome</keyword>
<dbReference type="AlphaFoldDB" id="A0A8J7Y555"/>